<evidence type="ECO:0000313" key="2">
    <source>
        <dbReference type="EMBL" id="NDL68438.1"/>
    </source>
</evidence>
<evidence type="ECO:0000256" key="1">
    <source>
        <dbReference type="SAM" id="Phobius"/>
    </source>
</evidence>
<dbReference type="Proteomes" id="UP000461585">
    <property type="component" value="Unassembled WGS sequence"/>
</dbReference>
<accession>A0A7X5HXI6</accession>
<keyword evidence="1" id="KW-1133">Transmembrane helix</keyword>
<proteinExistence type="predicted"/>
<reference evidence="2 3" key="1">
    <citation type="submission" date="2020-01" db="EMBL/GenBank/DDBJ databases">
        <title>Anaeroalcalibacter tamaniensis gen. nov., sp. nov., moderately halophilic strictly anaerobic fermenter bacterium from mud volcano of Taman peninsula.</title>
        <authorList>
            <person name="Frolova A."/>
            <person name="Merkel A.Y."/>
            <person name="Slobodkin A.I."/>
        </authorList>
    </citation>
    <scope>NUCLEOTIDE SEQUENCE [LARGE SCALE GENOMIC DNA]</scope>
    <source>
        <strain evidence="2 3">F-3ap</strain>
    </source>
</reference>
<gene>
    <name evidence="2" type="ORF">GXN74_11875</name>
</gene>
<comment type="caution">
    <text evidence="2">The sequence shown here is derived from an EMBL/GenBank/DDBJ whole genome shotgun (WGS) entry which is preliminary data.</text>
</comment>
<name>A0A7X5HXI6_9FIRM</name>
<sequence length="151" mass="17251">MRRAEGYITLEAAVVMPLCMLATAILLYTGIYLHDYAGMASTVRTSAEAYSQNPQEREADPKELERGVGAAMFLKEGETRAVVEEARGLDFWNRGRTFRVTREYDLPFNRWVMGMRQKPGLLQVENPVGNHNMLRFAEQMELAAEMLKKME</sequence>
<feature type="transmembrane region" description="Helical" evidence="1">
    <location>
        <begin position="12"/>
        <end position="33"/>
    </location>
</feature>
<protein>
    <recommendedName>
        <fullName evidence="4">Pilus assembly protein</fullName>
    </recommendedName>
</protein>
<evidence type="ECO:0008006" key="4">
    <source>
        <dbReference type="Google" id="ProtNLM"/>
    </source>
</evidence>
<dbReference type="EMBL" id="JAAEEH010000039">
    <property type="protein sequence ID" value="NDL68438.1"/>
    <property type="molecule type" value="Genomic_DNA"/>
</dbReference>
<keyword evidence="3" id="KW-1185">Reference proteome</keyword>
<dbReference type="RefSeq" id="WP_162371159.1">
    <property type="nucleotide sequence ID" value="NZ_JAAEEH010000039.1"/>
</dbReference>
<dbReference type="AlphaFoldDB" id="A0A7X5HXI6"/>
<evidence type="ECO:0000313" key="3">
    <source>
        <dbReference type="Proteomes" id="UP000461585"/>
    </source>
</evidence>
<organism evidence="2 3">
    <name type="scientific">Anaerotalea alkaliphila</name>
    <dbReference type="NCBI Taxonomy" id="2662126"/>
    <lineage>
        <taxon>Bacteria</taxon>
        <taxon>Bacillati</taxon>
        <taxon>Bacillota</taxon>
        <taxon>Clostridia</taxon>
        <taxon>Eubacteriales</taxon>
        <taxon>Anaerotalea</taxon>
    </lineage>
</organism>
<keyword evidence="1" id="KW-0472">Membrane</keyword>
<keyword evidence="1" id="KW-0812">Transmembrane</keyword>